<dbReference type="SUPFAM" id="SSF56349">
    <property type="entry name" value="DNA breaking-rejoining enzymes"/>
    <property type="match status" value="1"/>
</dbReference>
<evidence type="ECO:0008006" key="10">
    <source>
        <dbReference type="Google" id="ProtNLM"/>
    </source>
</evidence>
<evidence type="ECO:0000313" key="9">
    <source>
        <dbReference type="Proteomes" id="UP000448943"/>
    </source>
</evidence>
<accession>A0A6N9PYM8</accession>
<comment type="similarity">
    <text evidence="1">Belongs to the 'phage' integrase family.</text>
</comment>
<reference evidence="8 9" key="1">
    <citation type="submission" date="2019-01" db="EMBL/GenBank/DDBJ databases">
        <title>Chengkuizengella sp. nov., isolated from deep-sea sediment of East Pacific Ocean.</title>
        <authorList>
            <person name="Yang J."/>
            <person name="Lai Q."/>
            <person name="Shao Z."/>
        </authorList>
    </citation>
    <scope>NUCLEOTIDE SEQUENCE [LARGE SCALE GENOMIC DNA]</scope>
    <source>
        <strain evidence="8 9">YPA3-1-1</strain>
    </source>
</reference>
<comment type="caution">
    <text evidence="8">The sequence shown here is derived from an EMBL/GenBank/DDBJ whole genome shotgun (WGS) entry which is preliminary data.</text>
</comment>
<dbReference type="PANTHER" id="PTHR30349">
    <property type="entry name" value="PHAGE INTEGRASE-RELATED"/>
    <property type="match status" value="1"/>
</dbReference>
<dbReference type="GO" id="GO:0006310">
    <property type="term" value="P:DNA recombination"/>
    <property type="evidence" value="ECO:0007669"/>
    <property type="project" value="UniProtKB-KW"/>
</dbReference>
<keyword evidence="2" id="KW-0229">DNA integration</keyword>
<evidence type="ECO:0000259" key="6">
    <source>
        <dbReference type="PROSITE" id="PS51898"/>
    </source>
</evidence>
<dbReference type="AlphaFoldDB" id="A0A6N9PYM8"/>
<keyword evidence="3 5" id="KW-0238">DNA-binding</keyword>
<dbReference type="InterPro" id="IPR011010">
    <property type="entry name" value="DNA_brk_join_enz"/>
</dbReference>
<dbReference type="GO" id="GO:0015074">
    <property type="term" value="P:DNA integration"/>
    <property type="evidence" value="ECO:0007669"/>
    <property type="project" value="UniProtKB-KW"/>
</dbReference>
<dbReference type="Pfam" id="PF00589">
    <property type="entry name" value="Phage_integrase"/>
    <property type="match status" value="1"/>
</dbReference>
<proteinExistence type="inferred from homology"/>
<evidence type="ECO:0000256" key="5">
    <source>
        <dbReference type="PROSITE-ProRule" id="PRU01248"/>
    </source>
</evidence>
<gene>
    <name evidence="8" type="ORF">ERL59_06590</name>
</gene>
<dbReference type="InterPro" id="IPR002104">
    <property type="entry name" value="Integrase_catalytic"/>
</dbReference>
<dbReference type="PROSITE" id="PS51900">
    <property type="entry name" value="CB"/>
    <property type="match status" value="1"/>
</dbReference>
<dbReference type="OrthoDB" id="2399485at2"/>
<evidence type="ECO:0000256" key="3">
    <source>
        <dbReference type="ARBA" id="ARBA00023125"/>
    </source>
</evidence>
<evidence type="ECO:0000313" key="8">
    <source>
        <dbReference type="EMBL" id="NBI28619.1"/>
    </source>
</evidence>
<sequence length="338" mass="39096">MEEKVVLFQTNSVYEHIQVFLNKRKVNSSNTYKGYIKDIRQFFSIMRNKKLESLDESDLKFKLSDIEQYQTRLATDLNNGKPYAPGSINRKIDSLKSLYKNLEANDYNVKSAWFNVSKIKGDPQSYGIVYWDDVQRMIPIVIKTRKGLIKSLLIETAVVTSFRQDELLRLRWDDVTNINGTWVMQITAKGKVIDRKPIKENLYNRLLEIKQQGQNKIFPLDKNTISSMMIMLRKKLDLPDNITFHSFKKCGINEVYQITNGDIEAVKKQGNHKSFSTTDKHYRNFEEDRNLPSSPNLSIGESIDLTPLENLSREALLQLVKNSSRSTQSELLGSIQKG</sequence>
<dbReference type="Gene3D" id="1.10.150.130">
    <property type="match status" value="1"/>
</dbReference>
<dbReference type="InterPro" id="IPR013762">
    <property type="entry name" value="Integrase-like_cat_sf"/>
</dbReference>
<dbReference type="Proteomes" id="UP000448943">
    <property type="component" value="Unassembled WGS sequence"/>
</dbReference>
<dbReference type="InterPro" id="IPR044068">
    <property type="entry name" value="CB"/>
</dbReference>
<evidence type="ECO:0000256" key="2">
    <source>
        <dbReference type="ARBA" id="ARBA00022908"/>
    </source>
</evidence>
<dbReference type="InterPro" id="IPR004107">
    <property type="entry name" value="Integrase_SAM-like_N"/>
</dbReference>
<dbReference type="InterPro" id="IPR050090">
    <property type="entry name" value="Tyrosine_recombinase_XerCD"/>
</dbReference>
<dbReference type="InterPro" id="IPR010998">
    <property type="entry name" value="Integrase_recombinase_N"/>
</dbReference>
<dbReference type="PROSITE" id="PS51898">
    <property type="entry name" value="TYR_RECOMBINASE"/>
    <property type="match status" value="1"/>
</dbReference>
<evidence type="ECO:0000259" key="7">
    <source>
        <dbReference type="PROSITE" id="PS51900"/>
    </source>
</evidence>
<name>A0A6N9PYM8_9BACL</name>
<dbReference type="RefSeq" id="WP_160645413.1">
    <property type="nucleotide sequence ID" value="NZ_SIJB01000016.1"/>
</dbReference>
<dbReference type="EMBL" id="SIJB01000016">
    <property type="protein sequence ID" value="NBI28619.1"/>
    <property type="molecule type" value="Genomic_DNA"/>
</dbReference>
<dbReference type="PANTHER" id="PTHR30349:SF64">
    <property type="entry name" value="PROPHAGE INTEGRASE INTD-RELATED"/>
    <property type="match status" value="1"/>
</dbReference>
<keyword evidence="4" id="KW-0233">DNA recombination</keyword>
<evidence type="ECO:0000256" key="1">
    <source>
        <dbReference type="ARBA" id="ARBA00008857"/>
    </source>
</evidence>
<dbReference type="Pfam" id="PF13495">
    <property type="entry name" value="Phage_int_SAM_4"/>
    <property type="match status" value="1"/>
</dbReference>
<keyword evidence="9" id="KW-1185">Reference proteome</keyword>
<dbReference type="GO" id="GO:0003677">
    <property type="term" value="F:DNA binding"/>
    <property type="evidence" value="ECO:0007669"/>
    <property type="project" value="UniProtKB-UniRule"/>
</dbReference>
<feature type="domain" description="Core-binding (CB)" evidence="7">
    <location>
        <begin position="11"/>
        <end position="103"/>
    </location>
</feature>
<feature type="domain" description="Tyr recombinase" evidence="6">
    <location>
        <begin position="124"/>
        <end position="295"/>
    </location>
</feature>
<evidence type="ECO:0000256" key="4">
    <source>
        <dbReference type="ARBA" id="ARBA00023172"/>
    </source>
</evidence>
<organism evidence="8 9">
    <name type="scientific">Chengkuizengella marina</name>
    <dbReference type="NCBI Taxonomy" id="2507566"/>
    <lineage>
        <taxon>Bacteria</taxon>
        <taxon>Bacillati</taxon>
        <taxon>Bacillota</taxon>
        <taxon>Bacilli</taxon>
        <taxon>Bacillales</taxon>
        <taxon>Paenibacillaceae</taxon>
        <taxon>Chengkuizengella</taxon>
    </lineage>
</organism>
<protein>
    <recommendedName>
        <fullName evidence="10">Site-specific recombinase XerD</fullName>
    </recommendedName>
</protein>
<dbReference type="Gene3D" id="1.10.443.10">
    <property type="entry name" value="Intergrase catalytic core"/>
    <property type="match status" value="1"/>
</dbReference>